<feature type="compositionally biased region" description="Basic and acidic residues" evidence="1">
    <location>
        <begin position="437"/>
        <end position="446"/>
    </location>
</feature>
<dbReference type="AlphaFoldDB" id="A0A6G1MNA9"/>
<reference evidence="2 3" key="1">
    <citation type="submission" date="2019-06" db="EMBL/GenBank/DDBJ databases">
        <authorList>
            <person name="Palmer J.M."/>
        </authorList>
    </citation>
    <scope>NUCLEOTIDE SEQUENCE [LARGE SCALE GENOMIC DNA]</scope>
    <source>
        <strain evidence="2 3">TWF191</strain>
    </source>
</reference>
<feature type="compositionally biased region" description="Polar residues" evidence="1">
    <location>
        <begin position="475"/>
        <end position="487"/>
    </location>
</feature>
<feature type="compositionally biased region" description="Polar residues" evidence="1">
    <location>
        <begin position="196"/>
        <end position="205"/>
    </location>
</feature>
<protein>
    <submittedName>
        <fullName evidence="2">Uncharacterized protein</fullName>
    </submittedName>
</protein>
<feature type="region of interest" description="Disordered" evidence="1">
    <location>
        <begin position="437"/>
        <end position="487"/>
    </location>
</feature>
<feature type="compositionally biased region" description="Low complexity" evidence="1">
    <location>
        <begin position="122"/>
        <end position="137"/>
    </location>
</feature>
<proteinExistence type="predicted"/>
<feature type="region of interest" description="Disordered" evidence="1">
    <location>
        <begin position="46"/>
        <end position="98"/>
    </location>
</feature>
<feature type="compositionally biased region" description="Polar residues" evidence="1">
    <location>
        <begin position="217"/>
        <end position="235"/>
    </location>
</feature>
<organism evidence="2 3">
    <name type="scientific">Orbilia oligospora</name>
    <name type="common">Nematode-trapping fungus</name>
    <name type="synonym">Arthrobotrys oligospora</name>
    <dbReference type="NCBI Taxonomy" id="2813651"/>
    <lineage>
        <taxon>Eukaryota</taxon>
        <taxon>Fungi</taxon>
        <taxon>Dikarya</taxon>
        <taxon>Ascomycota</taxon>
        <taxon>Pezizomycotina</taxon>
        <taxon>Orbiliomycetes</taxon>
        <taxon>Orbiliales</taxon>
        <taxon>Orbiliaceae</taxon>
        <taxon>Orbilia</taxon>
    </lineage>
</organism>
<feature type="region of interest" description="Disordered" evidence="1">
    <location>
        <begin position="1"/>
        <end position="30"/>
    </location>
</feature>
<feature type="region of interest" description="Disordered" evidence="1">
    <location>
        <begin position="112"/>
        <end position="255"/>
    </location>
</feature>
<feature type="compositionally biased region" description="Low complexity" evidence="1">
    <location>
        <begin position="460"/>
        <end position="474"/>
    </location>
</feature>
<accession>A0A6G1MNA9</accession>
<gene>
    <name evidence="2" type="ORF">TWF191_003873</name>
</gene>
<feature type="compositionally biased region" description="Low complexity" evidence="1">
    <location>
        <begin position="159"/>
        <end position="176"/>
    </location>
</feature>
<evidence type="ECO:0000256" key="1">
    <source>
        <dbReference type="SAM" id="MobiDB-lite"/>
    </source>
</evidence>
<sequence>MPRASASPENSRPLGARRSLRNTPGQSFPEGATVEETWNAIAAQSQENAQRELAENGAPHPSTASTSAILDIAQGLASTNTDVSQPGLPTPGPGTNLVQGISAEASTALFGAPPTVVTGPARSVPPEASSSSTTASSDSRDGSPIQPPASTRDGTSTQLPASAALSPPPGLATSSLNNLPAQGRPGRGLGEMFSFSRPNSTNQLPQAGRNPPAARPNHTQESIGTTGTRLPPNSISRERSAAALPSPSSNGMDIDDDKINGFETEDGEATFIGWCNRRNKRRFHIINAHQSNEQYAITKSRENQDEANYIGVKVDSQGYFRIGSRNRGYCWEDIIIKGACFIEVGSNAHIYYMVTWPSLPNDRYAIAMGELCQLRKLYGNERRVGKAEAHEEVRTWAESTRNVSGYCENFFKPYQLMNLFDDRRELAVYVSRGPRVGRDLSQEPESRHHRSRSTLTGTRSVSSSNSNNAAAGSSRATQLPSPNSNDFISRTELTTALEAFQINILAQIGNMLQTALQGATAAQQPAQAPPSWPTVSPATQGPARGGRGGRGANEGISRRLGEQVHETDLNNLPIDDLATMVHLRDTGLRNEFAYN</sequence>
<dbReference type="Proteomes" id="UP000483672">
    <property type="component" value="Unassembled WGS sequence"/>
</dbReference>
<evidence type="ECO:0000313" key="2">
    <source>
        <dbReference type="EMBL" id="KAF3231897.1"/>
    </source>
</evidence>
<dbReference type="EMBL" id="WIPF01000002">
    <property type="protein sequence ID" value="KAF3231897.1"/>
    <property type="molecule type" value="Genomic_DNA"/>
</dbReference>
<comment type="caution">
    <text evidence="2">The sequence shown here is derived from an EMBL/GenBank/DDBJ whole genome shotgun (WGS) entry which is preliminary data.</text>
</comment>
<evidence type="ECO:0000313" key="3">
    <source>
        <dbReference type="Proteomes" id="UP000483672"/>
    </source>
</evidence>
<name>A0A6G1MNA9_ORBOL</name>
<feature type="compositionally biased region" description="Polar residues" evidence="1">
    <location>
        <begin position="148"/>
        <end position="158"/>
    </location>
</feature>
<feature type="compositionally biased region" description="Gly residues" evidence="1">
    <location>
        <begin position="543"/>
        <end position="552"/>
    </location>
</feature>
<feature type="region of interest" description="Disordered" evidence="1">
    <location>
        <begin position="522"/>
        <end position="555"/>
    </location>
</feature>